<evidence type="ECO:0000313" key="15">
    <source>
        <dbReference type="EMBL" id="GLJ95203.1"/>
    </source>
</evidence>
<keyword evidence="2" id="KW-0813">Transport</keyword>
<reference evidence="15" key="2">
    <citation type="submission" date="2023-01" db="EMBL/GenBank/DDBJ databases">
        <authorList>
            <person name="Sun Q."/>
            <person name="Evtushenko L."/>
        </authorList>
    </citation>
    <scope>NUCLEOTIDE SEQUENCE</scope>
    <source>
        <strain evidence="15">VKM Ac-1940</strain>
    </source>
</reference>
<evidence type="ECO:0000256" key="1">
    <source>
        <dbReference type="ARBA" id="ARBA00004651"/>
    </source>
</evidence>
<evidence type="ECO:0000256" key="7">
    <source>
        <dbReference type="ARBA" id="ARBA00022692"/>
    </source>
</evidence>
<sequence>MRRDSACRRRRIATLRATKEVAIDDVAASVTGILHALGGPGNIRSLGHCATRLRIVVADPSRVDQGALMTLPSVLGAAQVASQVQIVVGPASVDAFDRELRARLDGGDEPIGAPTDAMPPRASPWHPRRWLHPVSVLMDIVTPLLPSLVAAGLLLAVHNLLSAPGVFGSVPAMLAVPWLQGVAAVVGALGAGVFALLPVLVGFTAAARFGANPHLGAALGAALVAAPFLAGAPAGAGPGLGGGWIIAGVDVLAIDYRGTVLPVIAAAYVLARVERLWMRAVRGAARFLLVPMLTLLVAGTLAFVVIGPVMVWLGDAFADLIDAAYTAAGVLGGALFGALYPFLVMTGTHQGLVSLELGLLADGGSFIFPIAGAANLAQAGACFGVMVLARRAPRLRSFAAGAGLPAMFGIAEPAIFGITLRLRFPLVAAVIGSAAGGALLAAWHVQAVTLGAAGLAGVASIAPGSGALYLAGAGVSAALAFVLTVIWGYLGPRGRADLAAFEVPPSARSSGARPGAADTLGP</sequence>
<keyword evidence="3" id="KW-1003">Cell membrane</keyword>
<dbReference type="EMBL" id="BSER01000008">
    <property type="protein sequence ID" value="GLJ95203.1"/>
    <property type="molecule type" value="Genomic_DNA"/>
</dbReference>
<dbReference type="Pfam" id="PF00367">
    <property type="entry name" value="PTS_EIIB"/>
    <property type="match status" value="1"/>
</dbReference>
<feature type="transmembrane region" description="Helical" evidence="12">
    <location>
        <begin position="285"/>
        <end position="311"/>
    </location>
</feature>
<feature type="transmembrane region" description="Helical" evidence="12">
    <location>
        <begin position="323"/>
        <end position="345"/>
    </location>
</feature>
<dbReference type="InterPro" id="IPR013013">
    <property type="entry name" value="PTS_EIIC_1"/>
</dbReference>
<dbReference type="RefSeq" id="WP_204964702.1">
    <property type="nucleotide sequence ID" value="NZ_JAFBBR010000001.1"/>
</dbReference>
<keyword evidence="7 12" id="KW-0812">Transmembrane</keyword>
<organism evidence="15 16">
    <name type="scientific">Microbacterium dextranolyticum</name>
    <dbReference type="NCBI Taxonomy" id="36806"/>
    <lineage>
        <taxon>Bacteria</taxon>
        <taxon>Bacillati</taxon>
        <taxon>Actinomycetota</taxon>
        <taxon>Actinomycetes</taxon>
        <taxon>Micrococcales</taxon>
        <taxon>Microbacteriaceae</taxon>
        <taxon>Microbacterium</taxon>
    </lineage>
</organism>
<dbReference type="GO" id="GO:0005886">
    <property type="term" value="C:plasma membrane"/>
    <property type="evidence" value="ECO:0007669"/>
    <property type="project" value="UniProtKB-SubCell"/>
</dbReference>
<dbReference type="GO" id="GO:0009401">
    <property type="term" value="P:phosphoenolpyruvate-dependent sugar phosphotransferase system"/>
    <property type="evidence" value="ECO:0007669"/>
    <property type="project" value="UniProtKB-KW"/>
</dbReference>
<dbReference type="PANTHER" id="PTHR30175:SF1">
    <property type="entry name" value="PTS SYSTEM ARBUTIN-, CELLOBIOSE-, AND SALICIN-SPECIFIC EIIBC COMPONENT-RELATED"/>
    <property type="match status" value="1"/>
</dbReference>
<accession>A0A9W6HMF1</accession>
<dbReference type="SUPFAM" id="SSF55604">
    <property type="entry name" value="Glucose permease domain IIB"/>
    <property type="match status" value="1"/>
</dbReference>
<keyword evidence="5" id="KW-0808">Transferase</keyword>
<protein>
    <submittedName>
        <fullName evidence="15">Uncharacterized protein</fullName>
    </submittedName>
</protein>
<evidence type="ECO:0000256" key="9">
    <source>
        <dbReference type="ARBA" id="ARBA00022989"/>
    </source>
</evidence>
<name>A0A9W6HMF1_9MICO</name>
<keyword evidence="10 12" id="KW-0472">Membrane</keyword>
<evidence type="ECO:0000256" key="11">
    <source>
        <dbReference type="PROSITE-ProRule" id="PRU00421"/>
    </source>
</evidence>
<dbReference type="InterPro" id="IPR050558">
    <property type="entry name" value="PTS_Sugar-Specific_Components"/>
</dbReference>
<dbReference type="GO" id="GO:0016301">
    <property type="term" value="F:kinase activity"/>
    <property type="evidence" value="ECO:0007669"/>
    <property type="project" value="UniProtKB-KW"/>
</dbReference>
<feature type="transmembrane region" description="Helical" evidence="12">
    <location>
        <begin position="395"/>
        <end position="419"/>
    </location>
</feature>
<dbReference type="PANTHER" id="PTHR30175">
    <property type="entry name" value="PHOSPHOTRANSFERASE SYSTEM TRANSPORT PROTEIN"/>
    <property type="match status" value="1"/>
</dbReference>
<evidence type="ECO:0000313" key="16">
    <source>
        <dbReference type="Proteomes" id="UP001142291"/>
    </source>
</evidence>
<dbReference type="AlphaFoldDB" id="A0A9W6HMF1"/>
<feature type="transmembrane region" description="Helical" evidence="12">
    <location>
        <begin position="178"/>
        <end position="203"/>
    </location>
</feature>
<feature type="domain" description="PTS EIIB type-1" evidence="13">
    <location>
        <begin position="27"/>
        <end position="110"/>
    </location>
</feature>
<evidence type="ECO:0000256" key="5">
    <source>
        <dbReference type="ARBA" id="ARBA00022679"/>
    </source>
</evidence>
<keyword evidence="16" id="KW-1185">Reference proteome</keyword>
<keyword evidence="6" id="KW-0598">Phosphotransferase system</keyword>
<dbReference type="PROSITE" id="PS51103">
    <property type="entry name" value="PTS_EIIC_TYPE_1"/>
    <property type="match status" value="1"/>
</dbReference>
<evidence type="ECO:0000256" key="6">
    <source>
        <dbReference type="ARBA" id="ARBA00022683"/>
    </source>
</evidence>
<keyword evidence="8" id="KW-0418">Kinase</keyword>
<dbReference type="GO" id="GO:0008982">
    <property type="term" value="F:protein-N(PI)-phosphohistidine-sugar phosphotransferase activity"/>
    <property type="evidence" value="ECO:0007669"/>
    <property type="project" value="InterPro"/>
</dbReference>
<dbReference type="InterPro" id="IPR036878">
    <property type="entry name" value="Glu_permease_IIB"/>
</dbReference>
<evidence type="ECO:0000256" key="8">
    <source>
        <dbReference type="ARBA" id="ARBA00022777"/>
    </source>
</evidence>
<evidence type="ECO:0000256" key="3">
    <source>
        <dbReference type="ARBA" id="ARBA00022475"/>
    </source>
</evidence>
<dbReference type="InterPro" id="IPR018113">
    <property type="entry name" value="PTrfase_EIIB_Cys"/>
</dbReference>
<dbReference type="Proteomes" id="UP001142291">
    <property type="component" value="Unassembled WGS sequence"/>
</dbReference>
<proteinExistence type="predicted"/>
<dbReference type="PROSITE" id="PS51098">
    <property type="entry name" value="PTS_EIIB_TYPE_1"/>
    <property type="match status" value="1"/>
</dbReference>
<feature type="domain" description="PTS EIIC type-1" evidence="14">
    <location>
        <begin position="148"/>
        <end position="503"/>
    </location>
</feature>
<feature type="transmembrane region" description="Helical" evidence="12">
    <location>
        <begin position="426"/>
        <end position="446"/>
    </location>
</feature>
<evidence type="ECO:0000256" key="4">
    <source>
        <dbReference type="ARBA" id="ARBA00022597"/>
    </source>
</evidence>
<evidence type="ECO:0000256" key="10">
    <source>
        <dbReference type="ARBA" id="ARBA00023136"/>
    </source>
</evidence>
<evidence type="ECO:0000256" key="2">
    <source>
        <dbReference type="ARBA" id="ARBA00022448"/>
    </source>
</evidence>
<dbReference type="CDD" id="cd00212">
    <property type="entry name" value="PTS_IIB_glc"/>
    <property type="match status" value="1"/>
</dbReference>
<evidence type="ECO:0000259" key="13">
    <source>
        <dbReference type="PROSITE" id="PS51098"/>
    </source>
</evidence>
<feature type="transmembrane region" description="Helical" evidence="12">
    <location>
        <begin position="466"/>
        <end position="490"/>
    </location>
</feature>
<dbReference type="GO" id="GO:0090589">
    <property type="term" value="F:protein-phosphocysteine-trehalose phosphotransferase system transporter activity"/>
    <property type="evidence" value="ECO:0007669"/>
    <property type="project" value="TreeGrafter"/>
</dbReference>
<dbReference type="InterPro" id="IPR001996">
    <property type="entry name" value="PTS_IIB_1"/>
</dbReference>
<evidence type="ECO:0000256" key="12">
    <source>
        <dbReference type="SAM" id="Phobius"/>
    </source>
</evidence>
<dbReference type="PROSITE" id="PS01035">
    <property type="entry name" value="PTS_EIIB_TYPE_1_CYS"/>
    <property type="match status" value="1"/>
</dbReference>
<evidence type="ECO:0000259" key="14">
    <source>
        <dbReference type="PROSITE" id="PS51103"/>
    </source>
</evidence>
<dbReference type="Pfam" id="PF02378">
    <property type="entry name" value="PTS_EIIC"/>
    <property type="match status" value="1"/>
</dbReference>
<feature type="active site" description="Phosphocysteine intermediate; for EIIB activity" evidence="11">
    <location>
        <position position="49"/>
    </location>
</feature>
<dbReference type="Gene3D" id="3.30.1360.60">
    <property type="entry name" value="Glucose permease domain IIB"/>
    <property type="match status" value="1"/>
</dbReference>
<feature type="transmembrane region" description="Helical" evidence="12">
    <location>
        <begin position="136"/>
        <end position="158"/>
    </location>
</feature>
<dbReference type="GO" id="GO:0015771">
    <property type="term" value="P:trehalose transport"/>
    <property type="evidence" value="ECO:0007669"/>
    <property type="project" value="TreeGrafter"/>
</dbReference>
<reference evidence="15" key="1">
    <citation type="journal article" date="2014" name="Int. J. Syst. Evol. Microbiol.">
        <title>Complete genome sequence of Corynebacterium casei LMG S-19264T (=DSM 44701T), isolated from a smear-ripened cheese.</title>
        <authorList>
            <consortium name="US DOE Joint Genome Institute (JGI-PGF)"/>
            <person name="Walter F."/>
            <person name="Albersmeier A."/>
            <person name="Kalinowski J."/>
            <person name="Ruckert C."/>
        </authorList>
    </citation>
    <scope>NUCLEOTIDE SEQUENCE</scope>
    <source>
        <strain evidence="15">VKM Ac-1940</strain>
    </source>
</reference>
<keyword evidence="9 12" id="KW-1133">Transmembrane helix</keyword>
<keyword evidence="4" id="KW-0762">Sugar transport</keyword>
<gene>
    <name evidence="15" type="ORF">GCM10017591_12650</name>
</gene>
<dbReference type="InterPro" id="IPR003352">
    <property type="entry name" value="PTS_EIIC"/>
</dbReference>
<feature type="transmembrane region" description="Helical" evidence="12">
    <location>
        <begin position="215"/>
        <end position="236"/>
    </location>
</feature>
<comment type="subcellular location">
    <subcellularLocation>
        <location evidence="1">Cell membrane</location>
        <topology evidence="1">Multi-pass membrane protein</topology>
    </subcellularLocation>
</comment>
<feature type="transmembrane region" description="Helical" evidence="12">
    <location>
        <begin position="256"/>
        <end position="273"/>
    </location>
</feature>
<comment type="caution">
    <text evidence="15">The sequence shown here is derived from an EMBL/GenBank/DDBJ whole genome shotgun (WGS) entry which is preliminary data.</text>
</comment>
<feature type="transmembrane region" description="Helical" evidence="12">
    <location>
        <begin position="366"/>
        <end position="389"/>
    </location>
</feature>